<feature type="transmembrane region" description="Helical" evidence="1">
    <location>
        <begin position="6"/>
        <end position="26"/>
    </location>
</feature>
<keyword evidence="1" id="KW-0812">Transmembrane</keyword>
<reference evidence="2" key="1">
    <citation type="submission" date="2021-01" db="EMBL/GenBank/DDBJ databases">
        <title>Modified the classification status of verrucomicrobia.</title>
        <authorList>
            <person name="Feng X."/>
        </authorList>
    </citation>
    <scope>NUCLEOTIDE SEQUENCE</scope>
    <source>
        <strain evidence="2">_KCTC 22039</strain>
    </source>
</reference>
<comment type="caution">
    <text evidence="2">The sequence shown here is derived from an EMBL/GenBank/DDBJ whole genome shotgun (WGS) entry which is preliminary data.</text>
</comment>
<feature type="transmembrane region" description="Helical" evidence="1">
    <location>
        <begin position="38"/>
        <end position="59"/>
    </location>
</feature>
<dbReference type="Proteomes" id="UP000624703">
    <property type="component" value="Unassembled WGS sequence"/>
</dbReference>
<keyword evidence="1" id="KW-1133">Transmembrane helix</keyword>
<accession>A0A8J7MGF5</accession>
<name>A0A8J7MGF5_9BACT</name>
<organism evidence="2 3">
    <name type="scientific">Persicirhabdus sediminis</name>
    <dbReference type="NCBI Taxonomy" id="454144"/>
    <lineage>
        <taxon>Bacteria</taxon>
        <taxon>Pseudomonadati</taxon>
        <taxon>Verrucomicrobiota</taxon>
        <taxon>Verrucomicrobiia</taxon>
        <taxon>Verrucomicrobiales</taxon>
        <taxon>Verrucomicrobiaceae</taxon>
        <taxon>Persicirhabdus</taxon>
    </lineage>
</organism>
<dbReference type="RefSeq" id="WP_200312595.1">
    <property type="nucleotide sequence ID" value="NZ_JAENIM010000046.1"/>
</dbReference>
<feature type="transmembrane region" description="Helical" evidence="1">
    <location>
        <begin position="197"/>
        <end position="217"/>
    </location>
</feature>
<dbReference type="AlphaFoldDB" id="A0A8J7MGF5"/>
<dbReference type="Pfam" id="PF14158">
    <property type="entry name" value="YndJ"/>
    <property type="match status" value="1"/>
</dbReference>
<evidence type="ECO:0000256" key="1">
    <source>
        <dbReference type="SAM" id="Phobius"/>
    </source>
</evidence>
<evidence type="ECO:0000313" key="2">
    <source>
        <dbReference type="EMBL" id="MBK1792582.1"/>
    </source>
</evidence>
<feature type="transmembrane region" description="Helical" evidence="1">
    <location>
        <begin position="105"/>
        <end position="127"/>
    </location>
</feature>
<feature type="transmembrane region" description="Helical" evidence="1">
    <location>
        <begin position="163"/>
        <end position="185"/>
    </location>
</feature>
<evidence type="ECO:0000313" key="3">
    <source>
        <dbReference type="Proteomes" id="UP000624703"/>
    </source>
</evidence>
<protein>
    <submittedName>
        <fullName evidence="2">YndJ family transporter</fullName>
    </submittedName>
</protein>
<feature type="transmembrane region" description="Helical" evidence="1">
    <location>
        <begin position="71"/>
        <end position="93"/>
    </location>
</feature>
<keyword evidence="3" id="KW-1185">Reference proteome</keyword>
<dbReference type="EMBL" id="JAENIM010000046">
    <property type="protein sequence ID" value="MBK1792582.1"/>
    <property type="molecule type" value="Genomic_DNA"/>
</dbReference>
<gene>
    <name evidence="2" type="ORF">JIN82_15565</name>
</gene>
<keyword evidence="1" id="KW-0472">Membrane</keyword>
<feature type="transmembrane region" description="Helical" evidence="1">
    <location>
        <begin position="133"/>
        <end position="151"/>
    </location>
</feature>
<sequence>MPLASVIALLAAPVLLTIAVGCFLLRRAFARDKLLAEELALAGAYVFLVGSMVWLGVFLNGSTLLGFGTPWTWITAAHFAFAGFGALTVTALSCRVVTHPRSKKLLRILLVVHPIAYLVTAAGILGYRYCDELASSAYLMIFIIQLAAVLFGQPTRMNRAPLALLILALTIPLFTMVPALAWAWGKPIFGIPDMVRYHGIINAIGHVGLGLLAFAWGRPKSHSSMRRNP</sequence>
<proteinExistence type="predicted"/>
<dbReference type="InterPro" id="IPR025450">
    <property type="entry name" value="YndJ-like"/>
</dbReference>